<evidence type="ECO:0000313" key="1">
    <source>
        <dbReference type="EMBL" id="KAH7999926.1"/>
    </source>
</evidence>
<protein>
    <submittedName>
        <fullName evidence="1">Uncharacterized protein</fullName>
    </submittedName>
</protein>
<proteinExistence type="predicted"/>
<dbReference type="EMBL" id="CM037618">
    <property type="protein sequence ID" value="KAH7999926.1"/>
    <property type="molecule type" value="Genomic_DNA"/>
</dbReference>
<accession>A0ACB8F482</accession>
<comment type="caution">
    <text evidence="1">The sequence shown here is derived from an EMBL/GenBank/DDBJ whole genome shotgun (WGS) entry which is preliminary data.</text>
</comment>
<name>A0ACB8F482_9SAUR</name>
<gene>
    <name evidence="1" type="ORF">K3G42_020511</name>
</gene>
<dbReference type="Proteomes" id="UP000827872">
    <property type="component" value="Linkage Group LG05"/>
</dbReference>
<keyword evidence="2" id="KW-1185">Reference proteome</keyword>
<sequence length="110" mass="11967">MGAGSPMGQQVRGKAPQAAAGMATAAESVWERPRWAESQRPVAGASMQQRLMLENTEANIKGRTKHSHIKQRRPVAEASMGQRESVLQVRDRAVEASGRGLCEDICELIL</sequence>
<evidence type="ECO:0000313" key="2">
    <source>
        <dbReference type="Proteomes" id="UP000827872"/>
    </source>
</evidence>
<organism evidence="1 2">
    <name type="scientific">Sphaerodactylus townsendi</name>
    <dbReference type="NCBI Taxonomy" id="933632"/>
    <lineage>
        <taxon>Eukaryota</taxon>
        <taxon>Metazoa</taxon>
        <taxon>Chordata</taxon>
        <taxon>Craniata</taxon>
        <taxon>Vertebrata</taxon>
        <taxon>Euteleostomi</taxon>
        <taxon>Lepidosauria</taxon>
        <taxon>Squamata</taxon>
        <taxon>Bifurcata</taxon>
        <taxon>Gekkota</taxon>
        <taxon>Sphaerodactylidae</taxon>
        <taxon>Sphaerodactylus</taxon>
    </lineage>
</organism>
<reference evidence="1" key="1">
    <citation type="submission" date="2021-08" db="EMBL/GenBank/DDBJ databases">
        <title>The first chromosome-level gecko genome reveals the dynamic sex chromosomes of Neotropical dwarf geckos (Sphaerodactylidae: Sphaerodactylus).</title>
        <authorList>
            <person name="Pinto B.J."/>
            <person name="Keating S.E."/>
            <person name="Gamble T."/>
        </authorList>
    </citation>
    <scope>NUCLEOTIDE SEQUENCE</scope>
    <source>
        <strain evidence="1">TG3544</strain>
    </source>
</reference>